<dbReference type="SUPFAM" id="SSF51905">
    <property type="entry name" value="FAD/NAD(P)-binding domain"/>
    <property type="match status" value="1"/>
</dbReference>
<dbReference type="RefSeq" id="XP_007769048.1">
    <property type="nucleotide sequence ID" value="XM_007770858.1"/>
</dbReference>
<keyword evidence="2" id="KW-0285">Flavoprotein</keyword>
<evidence type="ECO:0000256" key="2">
    <source>
        <dbReference type="ARBA" id="ARBA00022630"/>
    </source>
</evidence>
<reference evidence="8" key="1">
    <citation type="journal article" date="2012" name="Science">
        <title>The Paleozoic origin of enzymatic lignin decomposition reconstructed from 31 fungal genomes.</title>
        <authorList>
            <person name="Floudas D."/>
            <person name="Binder M."/>
            <person name="Riley R."/>
            <person name="Barry K."/>
            <person name="Blanchette R.A."/>
            <person name="Henrissat B."/>
            <person name="Martinez A.T."/>
            <person name="Otillar R."/>
            <person name="Spatafora J.W."/>
            <person name="Yadav J.S."/>
            <person name="Aerts A."/>
            <person name="Benoit I."/>
            <person name="Boyd A."/>
            <person name="Carlson A."/>
            <person name="Copeland A."/>
            <person name="Coutinho P.M."/>
            <person name="de Vries R.P."/>
            <person name="Ferreira P."/>
            <person name="Findley K."/>
            <person name="Foster B."/>
            <person name="Gaskell J."/>
            <person name="Glotzer D."/>
            <person name="Gorecki P."/>
            <person name="Heitman J."/>
            <person name="Hesse C."/>
            <person name="Hori C."/>
            <person name="Igarashi K."/>
            <person name="Jurgens J.A."/>
            <person name="Kallen N."/>
            <person name="Kersten P."/>
            <person name="Kohler A."/>
            <person name="Kuees U."/>
            <person name="Kumar T.K.A."/>
            <person name="Kuo A."/>
            <person name="LaButti K."/>
            <person name="Larrondo L.F."/>
            <person name="Lindquist E."/>
            <person name="Ling A."/>
            <person name="Lombard V."/>
            <person name="Lucas S."/>
            <person name="Lundell T."/>
            <person name="Martin R."/>
            <person name="McLaughlin D.J."/>
            <person name="Morgenstern I."/>
            <person name="Morin E."/>
            <person name="Murat C."/>
            <person name="Nagy L.G."/>
            <person name="Nolan M."/>
            <person name="Ohm R.A."/>
            <person name="Patyshakuliyeva A."/>
            <person name="Rokas A."/>
            <person name="Ruiz-Duenas F.J."/>
            <person name="Sabat G."/>
            <person name="Salamov A."/>
            <person name="Samejima M."/>
            <person name="Schmutz J."/>
            <person name="Slot J.C."/>
            <person name="St John F."/>
            <person name="Stenlid J."/>
            <person name="Sun H."/>
            <person name="Sun S."/>
            <person name="Syed K."/>
            <person name="Tsang A."/>
            <person name="Wiebenga A."/>
            <person name="Young D."/>
            <person name="Pisabarro A."/>
            <person name="Eastwood D.C."/>
            <person name="Martin F."/>
            <person name="Cullen D."/>
            <person name="Grigoriev I.V."/>
            <person name="Hibbett D.S."/>
        </authorList>
    </citation>
    <scope>NUCLEOTIDE SEQUENCE [LARGE SCALE GENOMIC DNA]</scope>
    <source>
        <strain evidence="8">RWD-64-598 SS2</strain>
    </source>
</reference>
<accession>A0A5M3MNT1</accession>
<feature type="domain" description="FAD-binding" evidence="6">
    <location>
        <begin position="31"/>
        <end position="383"/>
    </location>
</feature>
<organism evidence="7 8">
    <name type="scientific">Coniophora puteana (strain RWD-64-598)</name>
    <name type="common">Brown rot fungus</name>
    <dbReference type="NCBI Taxonomy" id="741705"/>
    <lineage>
        <taxon>Eukaryota</taxon>
        <taxon>Fungi</taxon>
        <taxon>Dikarya</taxon>
        <taxon>Basidiomycota</taxon>
        <taxon>Agaricomycotina</taxon>
        <taxon>Agaricomycetes</taxon>
        <taxon>Agaricomycetidae</taxon>
        <taxon>Boletales</taxon>
        <taxon>Coniophorineae</taxon>
        <taxon>Coniophoraceae</taxon>
        <taxon>Coniophora</taxon>
    </lineage>
</organism>
<dbReference type="Pfam" id="PF01494">
    <property type="entry name" value="FAD_binding_3"/>
    <property type="match status" value="1"/>
</dbReference>
<dbReference type="PANTHER" id="PTHR43004:SF19">
    <property type="entry name" value="BINDING MONOOXYGENASE, PUTATIVE (JCVI)-RELATED"/>
    <property type="match status" value="1"/>
</dbReference>
<dbReference type="Proteomes" id="UP000053558">
    <property type="component" value="Unassembled WGS sequence"/>
</dbReference>
<keyword evidence="3" id="KW-0274">FAD</keyword>
<evidence type="ECO:0000256" key="1">
    <source>
        <dbReference type="ARBA" id="ARBA00001974"/>
    </source>
</evidence>
<dbReference type="Gene3D" id="3.50.50.60">
    <property type="entry name" value="FAD/NAD(P)-binding domain"/>
    <property type="match status" value="2"/>
</dbReference>
<dbReference type="OrthoDB" id="1716816at2759"/>
<dbReference type="EMBL" id="JH711579">
    <property type="protein sequence ID" value="EIW80670.1"/>
    <property type="molecule type" value="Genomic_DNA"/>
</dbReference>
<dbReference type="GO" id="GO:0071949">
    <property type="term" value="F:FAD binding"/>
    <property type="evidence" value="ECO:0007669"/>
    <property type="project" value="InterPro"/>
</dbReference>
<proteinExistence type="predicted"/>
<evidence type="ECO:0000313" key="7">
    <source>
        <dbReference type="EMBL" id="EIW80670.1"/>
    </source>
</evidence>
<dbReference type="PANTHER" id="PTHR43004">
    <property type="entry name" value="TRK SYSTEM POTASSIUM UPTAKE PROTEIN"/>
    <property type="match status" value="1"/>
</dbReference>
<keyword evidence="4" id="KW-0560">Oxidoreductase</keyword>
<sequence length="575" mass="61726">MATSTSTEVLIVRVYSQILCGPLLTPQCNKVGAGPVGHVAALALLRSGLSVRIIEKAGGPQQGQRGSGNWVSGARLAVLQRMLTAACPRTLEVYHFLGAPEINREGTLIPRIQTHVIGSLDVLSEAPMTPHFEPTPDIPFLTPKIIGQNNVARILASHIQKLGCNVEYGTELVSFEQDGDGVVAHVKTSGGDKETSSTIKAQYLIGTDGARGIVRKQLGLTFLGETRDTIRVLTGDIRFKFLIRISHLRPTYERAPSSMCRPWSPTRRRCSPSSEKRLMTRLRSWSSSGSPSSGECRVVRESHCGTNHLERPNIRMVDKFGEGRVFVAGGNVHSPTGGQGLNSGVQDAFNLAWKIALVSKGLAPSSLLDTYTTERLPVIANMLNITTGILDKTFGPNRQSIESAMERGRLLYMLGVNYRTSPIVLDEFAAAAGIAPVPPYTLDRSDELVAGDRAPDAPGLVEGNATVTLFDDVFGPTHHTALVFSPDVQTAVELVRLLEAYAAIARTVVVLPAATSGGASIASARVLVDKEGYAHNHYLVKDEPRVVIVRPDGVVGAIVAGSSGVQKYFGLIQGY</sequence>
<dbReference type="GO" id="GO:0016709">
    <property type="term" value="F:oxidoreductase activity, acting on paired donors, with incorporation or reduction of molecular oxygen, NAD(P)H as one donor, and incorporation of one atom of oxygen"/>
    <property type="evidence" value="ECO:0007669"/>
    <property type="project" value="UniProtKB-ARBA"/>
</dbReference>
<dbReference type="InterPro" id="IPR002938">
    <property type="entry name" value="FAD-bd"/>
</dbReference>
<dbReference type="GeneID" id="19207880"/>
<evidence type="ECO:0000256" key="5">
    <source>
        <dbReference type="SAM" id="MobiDB-lite"/>
    </source>
</evidence>
<dbReference type="KEGG" id="cput:CONPUDRAFT_57524"/>
<dbReference type="OMA" id="FLIRISH"/>
<evidence type="ECO:0000256" key="4">
    <source>
        <dbReference type="ARBA" id="ARBA00023002"/>
    </source>
</evidence>
<comment type="cofactor">
    <cofactor evidence="1">
        <name>FAD</name>
        <dbReference type="ChEBI" id="CHEBI:57692"/>
    </cofactor>
</comment>
<protein>
    <recommendedName>
        <fullName evidence="6">FAD-binding domain-containing protein</fullName>
    </recommendedName>
</protein>
<dbReference type="AlphaFoldDB" id="A0A5M3MNT1"/>
<dbReference type="PRINTS" id="PR00420">
    <property type="entry name" value="RNGMNOXGNASE"/>
</dbReference>
<gene>
    <name evidence="7" type="ORF">CONPUDRAFT_57524</name>
</gene>
<feature type="region of interest" description="Disordered" evidence="5">
    <location>
        <begin position="256"/>
        <end position="275"/>
    </location>
</feature>
<evidence type="ECO:0000259" key="6">
    <source>
        <dbReference type="Pfam" id="PF01494"/>
    </source>
</evidence>
<dbReference type="Gene3D" id="3.40.30.120">
    <property type="match status" value="1"/>
</dbReference>
<comment type="caution">
    <text evidence="7">The sequence shown here is derived from an EMBL/GenBank/DDBJ whole genome shotgun (WGS) entry which is preliminary data.</text>
</comment>
<dbReference type="InterPro" id="IPR050641">
    <property type="entry name" value="RIFMO-like"/>
</dbReference>
<evidence type="ECO:0000313" key="8">
    <source>
        <dbReference type="Proteomes" id="UP000053558"/>
    </source>
</evidence>
<keyword evidence="8" id="KW-1185">Reference proteome</keyword>
<evidence type="ECO:0000256" key="3">
    <source>
        <dbReference type="ARBA" id="ARBA00022827"/>
    </source>
</evidence>
<name>A0A5M3MNT1_CONPW</name>
<dbReference type="InterPro" id="IPR036188">
    <property type="entry name" value="FAD/NAD-bd_sf"/>
</dbReference>